<gene>
    <name evidence="3" type="ORF">M1843_12800</name>
</gene>
<comment type="similarity">
    <text evidence="1">Belongs to the metallo-dependent hydrolases superfamily.</text>
</comment>
<evidence type="ECO:0000313" key="3">
    <source>
        <dbReference type="EMBL" id="MCK9794626.1"/>
    </source>
</evidence>
<reference evidence="3 4" key="1">
    <citation type="submission" date="2022-02" db="EMBL/GenBank/DDBJ databases">
        <title>The car tank lid bacteriome: a reservoir of bacteria with potential in bioremediation of fuel.</title>
        <authorList>
            <person name="Vidal-Verdu A."/>
            <person name="Gomez-Martinez D."/>
            <person name="Latorre-Perez A."/>
            <person name="Pereto J."/>
            <person name="Porcar M."/>
        </authorList>
    </citation>
    <scope>NUCLEOTIDE SEQUENCE [LARGE SCALE GENOMIC DNA]</scope>
    <source>
        <strain evidence="3 4">4D.3</strain>
    </source>
</reference>
<dbReference type="InterPro" id="IPR032466">
    <property type="entry name" value="Metal_Hydrolase"/>
</dbReference>
<sequence length="306" mass="31227">MNLVGGVVGGVVGRVVGGVMGGVVDAHVHLWDTGAMRISWFRDDLGLPSRVGPEDLASAVATSPVLVRAAVAVQAADTEAEARWLVRQATTHGPLPGPVVLQYDARPGEPGAWSGMARRVLEDDAAGARVRGVRLAVPGGAADLSDVAGLDALCEGLAASGRVLETLVRPAQLPAVAALAGRHPRLDVVVCHLGLGTGEPDAPWRDGLAATAARPRVHAKLSGLHRAASAATTSDDAARVAAAARSAVELLGPGRLLFGSDWPMSARVAPYAGILERTARALPPLSDEGSAAVWSGTAARLYGDAH</sequence>
<dbReference type="SUPFAM" id="SSF51556">
    <property type="entry name" value="Metallo-dependent hydrolases"/>
    <property type="match status" value="1"/>
</dbReference>
<organism evidence="3 4">
    <name type="scientific">Isoptericola peretonis</name>
    <dbReference type="NCBI Taxonomy" id="2918523"/>
    <lineage>
        <taxon>Bacteria</taxon>
        <taxon>Bacillati</taxon>
        <taxon>Actinomycetota</taxon>
        <taxon>Actinomycetes</taxon>
        <taxon>Micrococcales</taxon>
        <taxon>Promicromonosporaceae</taxon>
        <taxon>Isoptericola</taxon>
    </lineage>
</organism>
<dbReference type="PANTHER" id="PTHR43569:SF2">
    <property type="entry name" value="AMIDOHYDROLASE-RELATED DOMAIN-CONTAINING PROTEIN"/>
    <property type="match status" value="1"/>
</dbReference>
<dbReference type="PANTHER" id="PTHR43569">
    <property type="entry name" value="AMIDOHYDROLASE"/>
    <property type="match status" value="1"/>
</dbReference>
<protein>
    <submittedName>
        <fullName evidence="3">Amidohydrolase family protein</fullName>
    </submittedName>
</protein>
<evidence type="ECO:0000313" key="4">
    <source>
        <dbReference type="Proteomes" id="UP001651050"/>
    </source>
</evidence>
<evidence type="ECO:0000259" key="2">
    <source>
        <dbReference type="Pfam" id="PF04909"/>
    </source>
</evidence>
<dbReference type="InterPro" id="IPR006680">
    <property type="entry name" value="Amidohydro-rel"/>
</dbReference>
<dbReference type="InterPro" id="IPR052350">
    <property type="entry name" value="Metallo-dep_Lactonases"/>
</dbReference>
<evidence type="ECO:0000256" key="1">
    <source>
        <dbReference type="ARBA" id="ARBA00038310"/>
    </source>
</evidence>
<comment type="caution">
    <text evidence="3">The sequence shown here is derived from an EMBL/GenBank/DDBJ whole genome shotgun (WGS) entry which is preliminary data.</text>
</comment>
<dbReference type="Proteomes" id="UP001651050">
    <property type="component" value="Unassembled WGS sequence"/>
</dbReference>
<keyword evidence="4" id="KW-1185">Reference proteome</keyword>
<name>A0ABT0J555_9MICO</name>
<feature type="domain" description="Amidohydrolase-related" evidence="2">
    <location>
        <begin position="24"/>
        <end position="303"/>
    </location>
</feature>
<proteinExistence type="inferred from homology"/>
<dbReference type="RefSeq" id="WP_416344461.1">
    <property type="nucleotide sequence ID" value="NZ_JALQCY010000003.1"/>
</dbReference>
<dbReference type="EMBL" id="JALQCY010000003">
    <property type="protein sequence ID" value="MCK9794626.1"/>
    <property type="molecule type" value="Genomic_DNA"/>
</dbReference>
<dbReference type="Gene3D" id="3.20.20.140">
    <property type="entry name" value="Metal-dependent hydrolases"/>
    <property type="match status" value="1"/>
</dbReference>
<dbReference type="Pfam" id="PF04909">
    <property type="entry name" value="Amidohydro_2"/>
    <property type="match status" value="1"/>
</dbReference>
<accession>A0ABT0J555</accession>